<protein>
    <submittedName>
        <fullName evidence="2">Uncharacterized protein</fullName>
    </submittedName>
</protein>
<evidence type="ECO:0000256" key="1">
    <source>
        <dbReference type="SAM" id="Phobius"/>
    </source>
</evidence>
<comment type="caution">
    <text evidence="2">The sequence shown here is derived from an EMBL/GenBank/DDBJ whole genome shotgun (WGS) entry which is preliminary data.</text>
</comment>
<reference evidence="2 3" key="2">
    <citation type="submission" date="2020-05" db="EMBL/GenBank/DDBJ databases">
        <title>Draft genome sequence of Desulfovibrio sp. strainFSS-1.</title>
        <authorList>
            <person name="Shimoshige H."/>
            <person name="Kobayashi H."/>
            <person name="Maekawa T."/>
        </authorList>
    </citation>
    <scope>NUCLEOTIDE SEQUENCE [LARGE SCALE GENOMIC DNA]</scope>
    <source>
        <strain evidence="2 3">SIID29052-01</strain>
    </source>
</reference>
<reference evidence="2 3" key="1">
    <citation type="submission" date="2020-04" db="EMBL/GenBank/DDBJ databases">
        <authorList>
            <consortium name="Desulfovibrio sp. FSS-1 genome sequencing consortium"/>
            <person name="Shimoshige H."/>
            <person name="Kobayashi H."/>
            <person name="Maekawa T."/>
        </authorList>
    </citation>
    <scope>NUCLEOTIDE SEQUENCE [LARGE SCALE GENOMIC DNA]</scope>
    <source>
        <strain evidence="2 3">SIID29052-01</strain>
    </source>
</reference>
<sequence>MDVLHGHFADRARFVFHHLPVEKDRLFVHALHLPKRRRREEYAMSPAGRFVYKLFAFGLCVWLALFIFSTLAQR</sequence>
<gene>
    <name evidence="2" type="ORF">NNJEOMEG_04027</name>
</gene>
<keyword evidence="1" id="KW-0472">Membrane</keyword>
<dbReference type="EMBL" id="BLTE01000045">
    <property type="protein sequence ID" value="GFK96147.1"/>
    <property type="molecule type" value="Genomic_DNA"/>
</dbReference>
<organism evidence="2 3">
    <name type="scientific">Fundidesulfovibrio magnetotacticus</name>
    <dbReference type="NCBI Taxonomy" id="2730080"/>
    <lineage>
        <taxon>Bacteria</taxon>
        <taxon>Pseudomonadati</taxon>
        <taxon>Thermodesulfobacteriota</taxon>
        <taxon>Desulfovibrionia</taxon>
        <taxon>Desulfovibrionales</taxon>
        <taxon>Desulfovibrionaceae</taxon>
        <taxon>Fundidesulfovibrio</taxon>
    </lineage>
</organism>
<proteinExistence type="predicted"/>
<keyword evidence="1" id="KW-0812">Transmembrane</keyword>
<dbReference type="AlphaFoldDB" id="A0A6V8M2W2"/>
<evidence type="ECO:0000313" key="3">
    <source>
        <dbReference type="Proteomes" id="UP000494245"/>
    </source>
</evidence>
<dbReference type="Proteomes" id="UP000494245">
    <property type="component" value="Unassembled WGS sequence"/>
</dbReference>
<keyword evidence="1" id="KW-1133">Transmembrane helix</keyword>
<keyword evidence="3" id="KW-1185">Reference proteome</keyword>
<name>A0A6V8M2W2_9BACT</name>
<evidence type="ECO:0000313" key="2">
    <source>
        <dbReference type="EMBL" id="GFK96147.1"/>
    </source>
</evidence>
<feature type="transmembrane region" description="Helical" evidence="1">
    <location>
        <begin position="50"/>
        <end position="72"/>
    </location>
</feature>
<accession>A0A6V8M2W2</accession>